<feature type="transmembrane region" description="Helical" evidence="1">
    <location>
        <begin position="37"/>
        <end position="53"/>
    </location>
</feature>
<evidence type="ECO:0000313" key="3">
    <source>
        <dbReference type="Proteomes" id="UP001589813"/>
    </source>
</evidence>
<comment type="caution">
    <text evidence="2">The sequence shown here is derived from an EMBL/GenBank/DDBJ whole genome shotgun (WGS) entry which is preliminary data.</text>
</comment>
<sequence length="155" mass="17708">MNNPAPGLTMNKWLLLLLVTLAFGISGYQRWLQQDWLALGAVITAWLIVIWLIQRHRRQGAAVLAVEITSLKSQLQLDGDLLRIADESWPRQAISQVEMGVIDQQRAYLYLTIEPEPTSAETAERTRKFLIPYAEYELVRQQLSAALPNARWLLP</sequence>
<proteinExistence type="predicted"/>
<name>A0ABV6BG43_9GAMM</name>
<accession>A0ABV6BG43</accession>
<keyword evidence="1" id="KW-0812">Transmembrane</keyword>
<keyword evidence="1" id="KW-0472">Membrane</keyword>
<dbReference type="EMBL" id="JBHLXP010000004">
    <property type="protein sequence ID" value="MFC0049782.1"/>
    <property type="molecule type" value="Genomic_DNA"/>
</dbReference>
<keyword evidence="1" id="KW-1133">Transmembrane helix</keyword>
<keyword evidence="3" id="KW-1185">Reference proteome</keyword>
<organism evidence="2 3">
    <name type="scientific">Rheinheimera tilapiae</name>
    <dbReference type="NCBI Taxonomy" id="875043"/>
    <lineage>
        <taxon>Bacteria</taxon>
        <taxon>Pseudomonadati</taxon>
        <taxon>Pseudomonadota</taxon>
        <taxon>Gammaproteobacteria</taxon>
        <taxon>Chromatiales</taxon>
        <taxon>Chromatiaceae</taxon>
        <taxon>Rheinheimera</taxon>
    </lineage>
</organism>
<dbReference type="Proteomes" id="UP001589813">
    <property type="component" value="Unassembled WGS sequence"/>
</dbReference>
<reference evidence="2 3" key="1">
    <citation type="submission" date="2024-09" db="EMBL/GenBank/DDBJ databases">
        <authorList>
            <person name="Sun Q."/>
            <person name="Mori K."/>
        </authorList>
    </citation>
    <scope>NUCLEOTIDE SEQUENCE [LARGE SCALE GENOMIC DNA]</scope>
    <source>
        <strain evidence="2 3">KCTC 23315</strain>
    </source>
</reference>
<evidence type="ECO:0000313" key="2">
    <source>
        <dbReference type="EMBL" id="MFC0049782.1"/>
    </source>
</evidence>
<gene>
    <name evidence="2" type="ORF">ACFFJP_15895</name>
</gene>
<protein>
    <submittedName>
        <fullName evidence="2">Uncharacterized protein</fullName>
    </submittedName>
</protein>
<evidence type="ECO:0000256" key="1">
    <source>
        <dbReference type="SAM" id="Phobius"/>
    </source>
</evidence>
<dbReference type="RefSeq" id="WP_377246297.1">
    <property type="nucleotide sequence ID" value="NZ_JBHLXP010000004.1"/>
</dbReference>